<feature type="compositionally biased region" description="Basic and acidic residues" evidence="1">
    <location>
        <begin position="166"/>
        <end position="196"/>
    </location>
</feature>
<dbReference type="InterPro" id="IPR010985">
    <property type="entry name" value="Ribbon_hlx_hlx"/>
</dbReference>
<dbReference type="Pfam" id="PF03869">
    <property type="entry name" value="Arc"/>
    <property type="match status" value="1"/>
</dbReference>
<name>A0ABQ0ALE6_9RHOB</name>
<evidence type="ECO:0000259" key="2">
    <source>
        <dbReference type="Pfam" id="PF03869"/>
    </source>
</evidence>
<feature type="domain" description="Arc-like DNA binding" evidence="2">
    <location>
        <begin position="10"/>
        <end position="51"/>
    </location>
</feature>
<evidence type="ECO:0000256" key="1">
    <source>
        <dbReference type="SAM" id="MobiDB-lite"/>
    </source>
</evidence>
<comment type="caution">
    <text evidence="3">The sequence shown here is derived from an EMBL/GenBank/DDBJ whole genome shotgun (WGS) entry which is preliminary data.</text>
</comment>
<dbReference type="RefSeq" id="WP_353399815.1">
    <property type="nucleotide sequence ID" value="NZ_BAABWU010000007.1"/>
</dbReference>
<protein>
    <recommendedName>
        <fullName evidence="2">Arc-like DNA binding domain-containing protein</fullName>
    </recommendedName>
</protein>
<dbReference type="Gene3D" id="1.10.1220.10">
    <property type="entry name" value="Met repressor-like"/>
    <property type="match status" value="1"/>
</dbReference>
<accession>A0ABQ0ALE6</accession>
<dbReference type="InterPro" id="IPR013321">
    <property type="entry name" value="Arc_rbn_hlx_hlx"/>
</dbReference>
<dbReference type="SUPFAM" id="SSF47598">
    <property type="entry name" value="Ribbon-helix-helix"/>
    <property type="match status" value="1"/>
</dbReference>
<feature type="compositionally biased region" description="Polar residues" evidence="1">
    <location>
        <begin position="102"/>
        <end position="114"/>
    </location>
</feature>
<evidence type="ECO:0000313" key="3">
    <source>
        <dbReference type="EMBL" id="GAA6196698.1"/>
    </source>
</evidence>
<dbReference type="Proteomes" id="UP001441944">
    <property type="component" value="Unassembled WGS sequence"/>
</dbReference>
<proteinExistence type="predicted"/>
<dbReference type="InterPro" id="IPR005569">
    <property type="entry name" value="Arc_DNA-bd_dom"/>
</dbReference>
<evidence type="ECO:0000313" key="4">
    <source>
        <dbReference type="Proteomes" id="UP001441944"/>
    </source>
</evidence>
<dbReference type="EMBL" id="BAABWU010000007">
    <property type="protein sequence ID" value="GAA6196698.1"/>
    <property type="molecule type" value="Genomic_DNA"/>
</dbReference>
<organism evidence="3 4">
    <name type="scientific">Pseudophaeobacter arcticus</name>
    <dbReference type="NCBI Taxonomy" id="385492"/>
    <lineage>
        <taxon>Bacteria</taxon>
        <taxon>Pseudomonadati</taxon>
        <taxon>Pseudomonadota</taxon>
        <taxon>Alphaproteobacteria</taxon>
        <taxon>Rhodobacterales</taxon>
        <taxon>Paracoccaceae</taxon>
        <taxon>Pseudophaeobacter</taxon>
    </lineage>
</organism>
<gene>
    <name evidence="3" type="ORF">NBRC116598_21420</name>
</gene>
<sequence length="196" mass="21295">MTEEQNRTLNDKFMLRLPDGMRDRIKAAAADNNRSMNAEIVSTLEEKYPKPLPNAEIVELIDRALAVIPKHVLEDFIFSTMEKEGVTEQDIKDGLMPGVTLIDSTSDGAPTPHQSEPVVDPTAGSGAFTLDAIAQRSEKQSKSKPKGRGLGAAPGEGRSLRPQGRSLRDALPKEEKSPPPKGRSIIDKPKPDSSTD</sequence>
<keyword evidence="4" id="KW-1185">Reference proteome</keyword>
<feature type="region of interest" description="Disordered" evidence="1">
    <location>
        <begin position="88"/>
        <end position="196"/>
    </location>
</feature>
<reference evidence="3 4" key="1">
    <citation type="submission" date="2024-04" db="EMBL/GenBank/DDBJ databases">
        <title>Draft genome sequence of Pseudophaeobacter arcticus NBRC 116598.</title>
        <authorList>
            <person name="Miyakawa T."/>
            <person name="Kusuya Y."/>
            <person name="Miura T."/>
        </authorList>
    </citation>
    <scope>NUCLEOTIDE SEQUENCE [LARGE SCALE GENOMIC DNA]</scope>
    <source>
        <strain evidence="3 4">SU-CL00105</strain>
    </source>
</reference>